<gene>
    <name evidence="2" type="ORF">BTJ39_08910</name>
</gene>
<dbReference type="EMBL" id="MRUL01000004">
    <property type="protein sequence ID" value="OON40515.1"/>
    <property type="molecule type" value="Genomic_DNA"/>
</dbReference>
<name>A0A1S8YNT0_9GAMM</name>
<evidence type="ECO:0000313" key="2">
    <source>
        <dbReference type="EMBL" id="OON40515.1"/>
    </source>
</evidence>
<dbReference type="GO" id="GO:0008803">
    <property type="term" value="F:bis(5'-nucleosyl)-tetraphosphatase (symmetrical) activity"/>
    <property type="evidence" value="ECO:0007669"/>
    <property type="project" value="TreeGrafter"/>
</dbReference>
<keyword evidence="3" id="KW-1185">Reference proteome</keyword>
<dbReference type="OrthoDB" id="5296354at2"/>
<organism evidence="2 3">
    <name type="scientific">Izhakiella australiensis</name>
    <dbReference type="NCBI Taxonomy" id="1926881"/>
    <lineage>
        <taxon>Bacteria</taxon>
        <taxon>Pseudomonadati</taxon>
        <taxon>Pseudomonadota</taxon>
        <taxon>Gammaproteobacteria</taxon>
        <taxon>Enterobacterales</taxon>
        <taxon>Erwiniaceae</taxon>
        <taxon>Izhakiella</taxon>
    </lineage>
</organism>
<protein>
    <submittedName>
        <fullName evidence="2">Serine/threonine-protein phosphatase</fullName>
    </submittedName>
</protein>
<dbReference type="Gene3D" id="3.60.21.10">
    <property type="match status" value="1"/>
</dbReference>
<dbReference type="RefSeq" id="WP_078002328.1">
    <property type="nucleotide sequence ID" value="NZ_MRUL01000004.1"/>
</dbReference>
<dbReference type="InterPro" id="IPR004843">
    <property type="entry name" value="Calcineurin-like_PHP"/>
</dbReference>
<dbReference type="GO" id="GO:0110154">
    <property type="term" value="P:RNA decapping"/>
    <property type="evidence" value="ECO:0007669"/>
    <property type="project" value="TreeGrafter"/>
</dbReference>
<dbReference type="STRING" id="1926881.BTJ39_08910"/>
<proteinExistence type="predicted"/>
<accession>A0A1S8YNT0</accession>
<evidence type="ECO:0000313" key="3">
    <source>
        <dbReference type="Proteomes" id="UP000190667"/>
    </source>
</evidence>
<dbReference type="GO" id="GO:0005737">
    <property type="term" value="C:cytoplasm"/>
    <property type="evidence" value="ECO:0007669"/>
    <property type="project" value="TreeGrafter"/>
</dbReference>
<dbReference type="InterPro" id="IPR029052">
    <property type="entry name" value="Metallo-depent_PP-like"/>
</dbReference>
<feature type="domain" description="Serine/threonine specific protein phosphatases" evidence="1">
    <location>
        <begin position="71"/>
        <end position="76"/>
    </location>
</feature>
<dbReference type="AlphaFoldDB" id="A0A1S8YNT0"/>
<dbReference type="InterPro" id="IPR050126">
    <property type="entry name" value="Ap4A_hydrolase"/>
</dbReference>
<dbReference type="InterPro" id="IPR006186">
    <property type="entry name" value="Ser/Thr-sp_prot-phosphatase"/>
</dbReference>
<dbReference type="SUPFAM" id="SSF56300">
    <property type="entry name" value="Metallo-dependent phosphatases"/>
    <property type="match status" value="1"/>
</dbReference>
<dbReference type="PROSITE" id="PS00125">
    <property type="entry name" value="SER_THR_PHOSPHATASE"/>
    <property type="match status" value="1"/>
</dbReference>
<dbReference type="Proteomes" id="UP000190667">
    <property type="component" value="Unassembled WGS sequence"/>
</dbReference>
<reference evidence="2 3" key="1">
    <citation type="submission" date="2016-12" db="EMBL/GenBank/DDBJ databases">
        <title>Izhakiella australiana sp. nov. of genus Izhakiella isolated from Australian desert.</title>
        <authorList>
            <person name="Ji M."/>
        </authorList>
    </citation>
    <scope>NUCLEOTIDE SEQUENCE [LARGE SCALE GENOMIC DNA]</scope>
    <source>
        <strain evidence="2 3">D4N98</strain>
    </source>
</reference>
<dbReference type="GO" id="GO:0016791">
    <property type="term" value="F:phosphatase activity"/>
    <property type="evidence" value="ECO:0007669"/>
    <property type="project" value="TreeGrafter"/>
</dbReference>
<comment type="caution">
    <text evidence="2">The sequence shown here is derived from an EMBL/GenBank/DDBJ whole genome shotgun (WGS) entry which is preliminary data.</text>
</comment>
<dbReference type="Pfam" id="PF00149">
    <property type="entry name" value="Metallophos"/>
    <property type="match status" value="1"/>
</dbReference>
<evidence type="ECO:0000259" key="1">
    <source>
        <dbReference type="PROSITE" id="PS00125"/>
    </source>
</evidence>
<dbReference type="PANTHER" id="PTHR42850">
    <property type="entry name" value="METALLOPHOSPHOESTERASE"/>
    <property type="match status" value="1"/>
</dbReference>
<sequence length="218" mass="25118">MFYQYLDGENWRHIYIVGDLHGCRRMLDEQLISQRFDPQQDLLISVGDLIDRGPDSRGCLALLDQPWFRCVRGNHEEMALAALKGADRAEHQLWQLNGGDWFYQLRGSQCIEARHALMRCRELPLVLHLVSDGKIMVIAHADYPASHYAWGQEVNPRDLVWSRERINQLQRGIGEVISGADDFWFGHTPLERPVHAFNQHYIDTGAVFGNTLTLVQVQ</sequence>
<dbReference type="PANTHER" id="PTHR42850:SF10">
    <property type="entry name" value="SERINE_THREONINE-PROTEIN PHOSPHATASE 1"/>
    <property type="match status" value="1"/>
</dbReference>